<evidence type="ECO:0000313" key="9">
    <source>
        <dbReference type="Proteomes" id="UP000694890"/>
    </source>
</evidence>
<feature type="region of interest" description="Disordered" evidence="8">
    <location>
        <begin position="254"/>
        <end position="351"/>
    </location>
</feature>
<feature type="region of interest" description="Disordered" evidence="8">
    <location>
        <begin position="215"/>
        <end position="236"/>
    </location>
</feature>
<keyword evidence="6" id="KW-0472">Membrane</keyword>
<keyword evidence="5" id="KW-0479">Metal-binding</keyword>
<sequence length="351" mass="39317">MGKFQSKLALKRRQSPEGGSLASNVLTCQGELERIHVHKCKLTENLYVELRENKSDHNCNLKVVLPPNKTADGDKGIHLQVKKQTKKKKSHAGDTQCDLVPEEDSRQEWVFTLYNFDSGKVTKEDISSLIHSMYEVLEVSVKQPCSDNTPLKIKLAVSPSACPDKISQTVIEKEQGVSQEVGSPIKKLYCVDENIERRNHYLDLAGIENYSSKFDNTESPCQEPRQHTHSALQHHPVVGRESCISFESPRSLSIHHSLRNKPRSLGKDRSRGEGKSCRLHGQHPASWCHPTQPHPPANIVIQRTHSKRLRSRVQDAPTPLRHPGSQVQPGGDRETLKGDPPSPETRAPSPP</sequence>
<reference evidence="10" key="1">
    <citation type="submission" date="2025-08" db="UniProtKB">
        <authorList>
            <consortium name="RefSeq"/>
        </authorList>
    </citation>
    <scope>IDENTIFICATION</scope>
    <source>
        <tissue evidence="10">Brain</tissue>
    </source>
</reference>
<comment type="function">
    <text evidence="7">Cell autonomous antagonist of the canonical Wnt signaling pathway.</text>
</comment>
<evidence type="ECO:0000256" key="6">
    <source>
        <dbReference type="ARBA" id="ARBA00023136"/>
    </source>
</evidence>
<dbReference type="RefSeq" id="XP_018553542.1">
    <property type="nucleotide sequence ID" value="XM_018698026.2"/>
</dbReference>
<dbReference type="InterPro" id="IPR040140">
    <property type="entry name" value="Nkd-like"/>
</dbReference>
<dbReference type="Proteomes" id="UP000694890">
    <property type="component" value="Linkage group LG3"/>
</dbReference>
<dbReference type="AlphaFoldDB" id="A0AAJ7QDW0"/>
<keyword evidence="4 7" id="KW-0879">Wnt signaling pathway</keyword>
<comment type="subcellular location">
    <subcellularLocation>
        <location evidence="7">Cell membrane</location>
    </subcellularLocation>
    <subcellularLocation>
        <location evidence="7">Cytoplasm</location>
    </subcellularLocation>
</comment>
<dbReference type="GeneID" id="108898149"/>
<evidence type="ECO:0000256" key="3">
    <source>
        <dbReference type="ARBA" id="ARBA00022490"/>
    </source>
</evidence>
<gene>
    <name evidence="10" type="primary">LOC108898149</name>
</gene>
<dbReference type="KEGG" id="lcf:108898149"/>
<protein>
    <recommendedName>
        <fullName evidence="7">Protein naked cuticle homolog</fullName>
    </recommendedName>
</protein>
<evidence type="ECO:0000256" key="7">
    <source>
        <dbReference type="RuleBase" id="RU367060"/>
    </source>
</evidence>
<evidence type="ECO:0000256" key="8">
    <source>
        <dbReference type="SAM" id="MobiDB-lite"/>
    </source>
</evidence>
<evidence type="ECO:0000256" key="2">
    <source>
        <dbReference type="ARBA" id="ARBA00022475"/>
    </source>
</evidence>
<proteinExistence type="inferred from homology"/>
<dbReference type="GO" id="GO:0046872">
    <property type="term" value="F:metal ion binding"/>
    <property type="evidence" value="ECO:0007669"/>
    <property type="project" value="UniProtKB-KW"/>
</dbReference>
<evidence type="ECO:0000256" key="1">
    <source>
        <dbReference type="ARBA" id="ARBA00007081"/>
    </source>
</evidence>
<dbReference type="GO" id="GO:0005737">
    <property type="term" value="C:cytoplasm"/>
    <property type="evidence" value="ECO:0007669"/>
    <property type="project" value="UniProtKB-SubCell"/>
</dbReference>
<feature type="compositionally biased region" description="Pro residues" evidence="8">
    <location>
        <begin position="340"/>
        <end position="351"/>
    </location>
</feature>
<feature type="compositionally biased region" description="Basic and acidic residues" evidence="8">
    <location>
        <begin position="265"/>
        <end position="276"/>
    </location>
</feature>
<dbReference type="GO" id="GO:0005886">
    <property type="term" value="C:plasma membrane"/>
    <property type="evidence" value="ECO:0007669"/>
    <property type="project" value="UniProtKB-SubCell"/>
</dbReference>
<evidence type="ECO:0000256" key="5">
    <source>
        <dbReference type="ARBA" id="ARBA00022723"/>
    </source>
</evidence>
<name>A0AAJ7QDW0_LATCA</name>
<evidence type="ECO:0000313" key="10">
    <source>
        <dbReference type="RefSeq" id="XP_018553542.1"/>
    </source>
</evidence>
<feature type="region of interest" description="Disordered" evidence="8">
    <location>
        <begin position="1"/>
        <end position="22"/>
    </location>
</feature>
<accession>A0AAJ7QDW0</accession>
<dbReference type="GO" id="GO:0090090">
    <property type="term" value="P:negative regulation of canonical Wnt signaling pathway"/>
    <property type="evidence" value="ECO:0007669"/>
    <property type="project" value="UniProtKB-ARBA"/>
</dbReference>
<comment type="similarity">
    <text evidence="1 7">Belongs to the NKD family.</text>
</comment>
<dbReference type="GO" id="GO:0016055">
    <property type="term" value="P:Wnt signaling pathway"/>
    <property type="evidence" value="ECO:0007669"/>
    <property type="project" value="UniProtKB-UniRule"/>
</dbReference>
<evidence type="ECO:0000256" key="4">
    <source>
        <dbReference type="ARBA" id="ARBA00022687"/>
    </source>
</evidence>
<dbReference type="PANTHER" id="PTHR22611:SF9">
    <property type="entry name" value="PROTEIN NAKED CUTICLE"/>
    <property type="match status" value="1"/>
</dbReference>
<dbReference type="PANTHER" id="PTHR22611">
    <property type="entry name" value="PROTEIN NAKED CUTICLE"/>
    <property type="match status" value="1"/>
</dbReference>
<organism evidence="9 10">
    <name type="scientific">Lates calcarifer</name>
    <name type="common">Barramundi</name>
    <name type="synonym">Holocentrus calcarifer</name>
    <dbReference type="NCBI Taxonomy" id="8187"/>
    <lineage>
        <taxon>Eukaryota</taxon>
        <taxon>Metazoa</taxon>
        <taxon>Chordata</taxon>
        <taxon>Craniata</taxon>
        <taxon>Vertebrata</taxon>
        <taxon>Euteleostomi</taxon>
        <taxon>Actinopterygii</taxon>
        <taxon>Neopterygii</taxon>
        <taxon>Teleostei</taxon>
        <taxon>Neoteleostei</taxon>
        <taxon>Acanthomorphata</taxon>
        <taxon>Carangaria</taxon>
        <taxon>Carangaria incertae sedis</taxon>
        <taxon>Centropomidae</taxon>
        <taxon>Lates</taxon>
    </lineage>
</organism>
<keyword evidence="3" id="KW-0963">Cytoplasm</keyword>
<keyword evidence="2 7" id="KW-1003">Cell membrane</keyword>